<protein>
    <submittedName>
        <fullName evidence="1">Exo-alpha-sialidase</fullName>
    </submittedName>
</protein>
<gene>
    <name evidence="1" type="ORF">IAA66_09370</name>
</gene>
<organism evidence="1 2">
    <name type="scientific">Candidatus Avichristensenella intestinipullorum</name>
    <dbReference type="NCBI Taxonomy" id="2840693"/>
    <lineage>
        <taxon>Bacteria</taxon>
        <taxon>Bacillati</taxon>
        <taxon>Bacillota</taxon>
        <taxon>Clostridia</taxon>
        <taxon>Candidatus Avichristensenella</taxon>
    </lineage>
</organism>
<sequence length="605" mass="66634">MPESFSDAVSDRIAWRGEFAQHTVYRPQQRPGFAAWATAFSYGDGTVGLSFDEVVEEENPEYTPPRLELAEAAGVPVSYCSVECGDPGKRSWRVYMRSRDGVHFAVTGRCPRREGSLCCAGFPDGRILGFDVPRGNESGAGWAHCIRVRESTDGGRTWRDLRRLLDGCAPYLWRVRRLRNGEIVVLASLYGTPWGPGEARPTRNTMLPDESYIRKIQPFFLTTRDGCAFSEPHYILPGIGAHEFDFAELPDGRLLFVAGDVQGTPTGRQFVTPSPDGWIHGAMLTVRAGAPADPRENPQGGYVPETLVWDDRLAALVGYRRNKGYAVSNDHGENWRLLEPPAGYSHLYQPYLLKLPDGRLALYGHVGGDNAFGEVDMRIDVQALRPACRLPAVASLTMERMLSPDGAQYRNRFRARLLRDGAPFAGQEVTFRFRTYWNADGTVNTLPQSAAECQVRARTDAEGYACADAACFDGVADIHLAYHADVAYPGAHGVQPCEGPEMTVLALTPRRRTPFPYDAYFSGGTLYLSPDFLRAFPGACEALRAVAGGDGALAPGILSPEGEERLLRAGALRRDARGALRWIESVHAPCPLRDVKPMTAADWYV</sequence>
<proteinExistence type="predicted"/>
<dbReference type="CDD" id="cd15482">
    <property type="entry name" value="Sialidase_non-viral"/>
    <property type="match status" value="1"/>
</dbReference>
<reference evidence="1" key="2">
    <citation type="journal article" date="2021" name="PeerJ">
        <title>Extensive microbial diversity within the chicken gut microbiome revealed by metagenomics and culture.</title>
        <authorList>
            <person name="Gilroy R."/>
            <person name="Ravi A."/>
            <person name="Getino M."/>
            <person name="Pursley I."/>
            <person name="Horton D.L."/>
            <person name="Alikhan N.F."/>
            <person name="Baker D."/>
            <person name="Gharbi K."/>
            <person name="Hall N."/>
            <person name="Watson M."/>
            <person name="Adriaenssens E.M."/>
            <person name="Foster-Nyarko E."/>
            <person name="Jarju S."/>
            <person name="Secka A."/>
            <person name="Antonio M."/>
            <person name="Oren A."/>
            <person name="Chaudhuri R.R."/>
            <person name="La Ragione R."/>
            <person name="Hildebrand F."/>
            <person name="Pallen M.J."/>
        </authorList>
    </citation>
    <scope>NUCLEOTIDE SEQUENCE</scope>
    <source>
        <strain evidence="1">ChiHile30-977</strain>
    </source>
</reference>
<comment type="caution">
    <text evidence="1">The sequence shown here is derived from an EMBL/GenBank/DDBJ whole genome shotgun (WGS) entry which is preliminary data.</text>
</comment>
<dbReference type="Proteomes" id="UP000886819">
    <property type="component" value="Unassembled WGS sequence"/>
</dbReference>
<dbReference type="InterPro" id="IPR036278">
    <property type="entry name" value="Sialidase_sf"/>
</dbReference>
<dbReference type="SUPFAM" id="SSF50939">
    <property type="entry name" value="Sialidases"/>
    <property type="match status" value="1"/>
</dbReference>
<evidence type="ECO:0000313" key="1">
    <source>
        <dbReference type="EMBL" id="HIQ63774.1"/>
    </source>
</evidence>
<reference evidence="1" key="1">
    <citation type="submission" date="2020-10" db="EMBL/GenBank/DDBJ databases">
        <authorList>
            <person name="Gilroy R."/>
        </authorList>
    </citation>
    <scope>NUCLEOTIDE SEQUENCE</scope>
    <source>
        <strain evidence="1">ChiHile30-977</strain>
    </source>
</reference>
<evidence type="ECO:0000313" key="2">
    <source>
        <dbReference type="Proteomes" id="UP000886819"/>
    </source>
</evidence>
<dbReference type="AlphaFoldDB" id="A0A9D0YXY6"/>
<accession>A0A9D0YXY6</accession>
<dbReference type="EMBL" id="DVFI01000124">
    <property type="protein sequence ID" value="HIQ63774.1"/>
    <property type="molecule type" value="Genomic_DNA"/>
</dbReference>
<name>A0A9D0YXY6_9FIRM</name>
<dbReference type="Gene3D" id="2.120.10.10">
    <property type="match status" value="1"/>
</dbReference>